<evidence type="ECO:0000313" key="2">
    <source>
        <dbReference type="Proteomes" id="UP000078446"/>
    </source>
</evidence>
<evidence type="ECO:0000313" key="1">
    <source>
        <dbReference type="EMBL" id="OAV01411.1"/>
    </source>
</evidence>
<dbReference type="AlphaFoldDB" id="A0A7Z1A499"/>
<accession>A0A7Z1A499</accession>
<sequence>MTKTLADTQEPGSPMIALATFNDVAHQLIKRWAPKAFNAVCWTHFNGWFTYDTYLIMGSVKRSDSFNEFLKRRREKYPDIMGLDVASYKIIDQQFKASDVTDGGLTEMLDCVLIEQMYQRLAEVVSAGRHSCVDYFLDDFAIYADDGVGDLVLSGGDVVALIGKTLTDPEVQASIAPILPKGVDNYYFASLMKSLIQHPDYFEMNAKQLEKTIKDNAVTWLKQAKEFYKTQSW</sequence>
<protein>
    <submittedName>
        <fullName evidence="1">Uncharacterized protein</fullName>
    </submittedName>
</protein>
<name>A0A7Z1A499_MORCA</name>
<organism evidence="1 2">
    <name type="scientific">Moraxella catarrhalis</name>
    <name type="common">Branhamella catarrhalis</name>
    <dbReference type="NCBI Taxonomy" id="480"/>
    <lineage>
        <taxon>Bacteria</taxon>
        <taxon>Pseudomonadati</taxon>
        <taxon>Pseudomonadota</taxon>
        <taxon>Gammaproteobacteria</taxon>
        <taxon>Moraxellales</taxon>
        <taxon>Moraxellaceae</taxon>
        <taxon>Moraxella</taxon>
    </lineage>
</organism>
<gene>
    <name evidence="1" type="ORF">AO382_0686</name>
</gene>
<proteinExistence type="predicted"/>
<dbReference type="RefSeq" id="WP_064618054.1">
    <property type="nucleotide sequence ID" value="NZ_LXHE01000005.1"/>
</dbReference>
<dbReference type="Proteomes" id="UP000078446">
    <property type="component" value="Unassembled WGS sequence"/>
</dbReference>
<comment type="caution">
    <text evidence="1">The sequence shown here is derived from an EMBL/GenBank/DDBJ whole genome shotgun (WGS) entry which is preliminary data.</text>
</comment>
<reference evidence="1 2" key="1">
    <citation type="journal article" date="2016" name="Genome Biol. Evol.">
        <title>Comparative Genomic Analyses of the Moraxella catarrhalis Serosensitive and Seroresistant Lineages Demonstrate Their Independent Evolution.</title>
        <authorList>
            <person name="Earl J.P."/>
            <person name="de Vries S.P."/>
            <person name="Ahmed A."/>
            <person name="Powell E."/>
            <person name="Schultz M.P."/>
            <person name="Hermans P.W."/>
            <person name="Hill D.J."/>
            <person name="Zhou Z."/>
            <person name="Constantinidou C.I."/>
            <person name="Hu F.Z."/>
            <person name="Bootsma H.J."/>
            <person name="Ehrlich G.D."/>
        </authorList>
    </citation>
    <scope>NUCLEOTIDE SEQUENCE [LARGE SCALE GENOMIC DNA]</scope>
    <source>
        <strain evidence="1 2">Z7574</strain>
    </source>
</reference>
<dbReference type="EMBL" id="LXHE01000005">
    <property type="protein sequence ID" value="OAV01411.1"/>
    <property type="molecule type" value="Genomic_DNA"/>
</dbReference>